<accession>A0A4Y9XKD6</accession>
<proteinExistence type="predicted"/>
<dbReference type="Proteomes" id="UP000298390">
    <property type="component" value="Unassembled WGS sequence"/>
</dbReference>
<dbReference type="AlphaFoldDB" id="A0A4Y9XKD6"/>
<feature type="region of interest" description="Disordered" evidence="1">
    <location>
        <begin position="245"/>
        <end position="268"/>
    </location>
</feature>
<evidence type="ECO:0000256" key="1">
    <source>
        <dbReference type="SAM" id="MobiDB-lite"/>
    </source>
</evidence>
<evidence type="ECO:0000313" key="2">
    <source>
        <dbReference type="EMBL" id="TFY50132.1"/>
    </source>
</evidence>
<feature type="non-terminal residue" evidence="2">
    <location>
        <position position="331"/>
    </location>
</feature>
<name>A0A4Y9XKD6_9APHY</name>
<protein>
    <submittedName>
        <fullName evidence="2">Uncharacterized protein</fullName>
    </submittedName>
</protein>
<feature type="region of interest" description="Disordered" evidence="1">
    <location>
        <begin position="284"/>
        <end position="331"/>
    </location>
</feature>
<feature type="compositionally biased region" description="Low complexity" evidence="1">
    <location>
        <begin position="284"/>
        <end position="299"/>
    </location>
</feature>
<organism evidence="2 3">
    <name type="scientific">Rhodofomes roseus</name>
    <dbReference type="NCBI Taxonomy" id="34475"/>
    <lineage>
        <taxon>Eukaryota</taxon>
        <taxon>Fungi</taxon>
        <taxon>Dikarya</taxon>
        <taxon>Basidiomycota</taxon>
        <taxon>Agaricomycotina</taxon>
        <taxon>Agaricomycetes</taxon>
        <taxon>Polyporales</taxon>
        <taxon>Rhodofomes</taxon>
    </lineage>
</organism>
<sequence length="331" mass="36749">MVVGGDNAEPRHASQMLPMVTETYLREQQALQQRREQDAQRLEARRLARQYITVFAWVQNADVEVFILQEELVWPHLKLTHTVLCDLGFKNEDDEKLCRVKMYQKSLGVWSVVKQDQVFAVDEEEKVFVKALDVADPPQFAELLSAATRTKEPHLHKNIAYERASIREQSHAAIIYANPLLRPRHAPSRSQSVLSHDSDTGALPANTDSQTQSHKRQHSDRPGPTQRKRRPLIKQEVADAIDLTVEHSSDSATAVSGSASGSPWDPIAIEFSDDDMTAIAGSTLLGASGNSLGSTTTSKSKGKARESRRRSHSVLSISDSDDDEPLSAGRP</sequence>
<feature type="region of interest" description="Disordered" evidence="1">
    <location>
        <begin position="185"/>
        <end position="233"/>
    </location>
</feature>
<dbReference type="EMBL" id="SEKV01001665">
    <property type="protein sequence ID" value="TFY50132.1"/>
    <property type="molecule type" value="Genomic_DNA"/>
</dbReference>
<comment type="caution">
    <text evidence="2">The sequence shown here is derived from an EMBL/GenBank/DDBJ whole genome shotgun (WGS) entry which is preliminary data.</text>
</comment>
<gene>
    <name evidence="2" type="ORF">EVJ58_g11170</name>
</gene>
<reference evidence="2 3" key="1">
    <citation type="submission" date="2019-01" db="EMBL/GenBank/DDBJ databases">
        <title>Genome sequencing of the rare red list fungi Fomitopsis rosea.</title>
        <authorList>
            <person name="Buettner E."/>
            <person name="Kellner H."/>
        </authorList>
    </citation>
    <scope>NUCLEOTIDE SEQUENCE [LARGE SCALE GENOMIC DNA]</scope>
    <source>
        <strain evidence="2 3">DSM 105464</strain>
    </source>
</reference>
<feature type="compositionally biased region" description="Low complexity" evidence="1">
    <location>
        <begin position="250"/>
        <end position="262"/>
    </location>
</feature>
<evidence type="ECO:0000313" key="3">
    <source>
        <dbReference type="Proteomes" id="UP000298390"/>
    </source>
</evidence>
<feature type="compositionally biased region" description="Basic residues" evidence="1">
    <location>
        <begin position="300"/>
        <end position="312"/>
    </location>
</feature>